<dbReference type="SUPFAM" id="SSF55961">
    <property type="entry name" value="Bet v1-like"/>
    <property type="match status" value="1"/>
</dbReference>
<feature type="domain" description="VOC" evidence="2">
    <location>
        <begin position="4"/>
        <end position="133"/>
    </location>
</feature>
<dbReference type="RefSeq" id="WP_343984467.1">
    <property type="nucleotide sequence ID" value="NZ_BAAAJG010000023.1"/>
</dbReference>
<dbReference type="Proteomes" id="UP001597145">
    <property type="component" value="Unassembled WGS sequence"/>
</dbReference>
<protein>
    <submittedName>
        <fullName evidence="3">SRPBCC domain-containing protein</fullName>
    </submittedName>
</protein>
<dbReference type="InterPro" id="IPR023393">
    <property type="entry name" value="START-like_dom_sf"/>
</dbReference>
<dbReference type="Pfam" id="PF00903">
    <property type="entry name" value="Glyoxalase"/>
    <property type="match status" value="1"/>
</dbReference>
<comment type="similarity">
    <text evidence="1">Belongs to the AHA1 family.</text>
</comment>
<evidence type="ECO:0000256" key="1">
    <source>
        <dbReference type="ARBA" id="ARBA00006817"/>
    </source>
</evidence>
<proteinExistence type="inferred from homology"/>
<gene>
    <name evidence="3" type="ORF">ACFSCY_32395</name>
</gene>
<dbReference type="InterPro" id="IPR013538">
    <property type="entry name" value="ASHA1/2-like_C"/>
</dbReference>
<dbReference type="PROSITE" id="PS51819">
    <property type="entry name" value="VOC"/>
    <property type="match status" value="1"/>
</dbReference>
<name>A0ABW4FUK3_9PSEU</name>
<evidence type="ECO:0000259" key="2">
    <source>
        <dbReference type="PROSITE" id="PS51819"/>
    </source>
</evidence>
<dbReference type="InterPro" id="IPR004360">
    <property type="entry name" value="Glyas_Fos-R_dOase_dom"/>
</dbReference>
<dbReference type="Pfam" id="PF08327">
    <property type="entry name" value="AHSA1"/>
    <property type="match status" value="1"/>
</dbReference>
<dbReference type="Gene3D" id="3.10.180.10">
    <property type="entry name" value="2,3-Dihydroxybiphenyl 1,2-Dioxygenase, domain 1"/>
    <property type="match status" value="1"/>
</dbReference>
<dbReference type="InterPro" id="IPR037523">
    <property type="entry name" value="VOC_core"/>
</dbReference>
<dbReference type="EMBL" id="JBHUCP010000028">
    <property type="protein sequence ID" value="MFD1534128.1"/>
    <property type="molecule type" value="Genomic_DNA"/>
</dbReference>
<evidence type="ECO:0000313" key="3">
    <source>
        <dbReference type="EMBL" id="MFD1534128.1"/>
    </source>
</evidence>
<dbReference type="Gene3D" id="3.30.530.20">
    <property type="match status" value="1"/>
</dbReference>
<accession>A0ABW4FUK3</accession>
<keyword evidence="4" id="KW-1185">Reference proteome</keyword>
<dbReference type="CDD" id="cd07814">
    <property type="entry name" value="SRPBCC_CalC_Aha1-like"/>
    <property type="match status" value="1"/>
</dbReference>
<organism evidence="3 4">
    <name type="scientific">Pseudonocardia aurantiaca</name>
    <dbReference type="NCBI Taxonomy" id="75290"/>
    <lineage>
        <taxon>Bacteria</taxon>
        <taxon>Bacillati</taxon>
        <taxon>Actinomycetota</taxon>
        <taxon>Actinomycetes</taxon>
        <taxon>Pseudonocardiales</taxon>
        <taxon>Pseudonocardiaceae</taxon>
        <taxon>Pseudonocardia</taxon>
    </lineage>
</organism>
<comment type="caution">
    <text evidence="3">The sequence shown here is derived from an EMBL/GenBank/DDBJ whole genome shotgun (WGS) entry which is preliminary data.</text>
</comment>
<reference evidence="4" key="1">
    <citation type="journal article" date="2019" name="Int. J. Syst. Evol. Microbiol.">
        <title>The Global Catalogue of Microorganisms (GCM) 10K type strain sequencing project: providing services to taxonomists for standard genome sequencing and annotation.</title>
        <authorList>
            <consortium name="The Broad Institute Genomics Platform"/>
            <consortium name="The Broad Institute Genome Sequencing Center for Infectious Disease"/>
            <person name="Wu L."/>
            <person name="Ma J."/>
        </authorList>
    </citation>
    <scope>NUCLEOTIDE SEQUENCE [LARGE SCALE GENOMIC DNA]</scope>
    <source>
        <strain evidence="4">JCM 12165</strain>
    </source>
</reference>
<dbReference type="SUPFAM" id="SSF54593">
    <property type="entry name" value="Glyoxalase/Bleomycin resistance protein/Dihydroxybiphenyl dioxygenase"/>
    <property type="match status" value="1"/>
</dbReference>
<sequence>MDWTLEVVPVPVTDVDRAIAFYAGQLGFALDLDTTLDERTRFAQLTPPGSGCSIMVSTGMVDMAPGAQRGLQLVVADVRAAHRMLVEAGVENSGVTVAGREGSRPATDGDALDNVGFVRFSDPDGNEWAVQQISARGAGPGTVTHDLSVTRLLDAPPEQAWLAWSDGDHVRRWWGPVGFTSPSAEMDFRVGGTSLVCMRAPAEYGGQDMYNSWTYREITPPERIEFVLHFVDADGKPLDESSIPPGVPREVRHVVTLRPADSGRTELTVSEFGYGTAEARDISRAGLEQCLDKMETVFRR</sequence>
<dbReference type="InterPro" id="IPR029068">
    <property type="entry name" value="Glyas_Bleomycin-R_OHBP_Dase"/>
</dbReference>
<evidence type="ECO:0000313" key="4">
    <source>
        <dbReference type="Proteomes" id="UP001597145"/>
    </source>
</evidence>